<dbReference type="Proteomes" id="UP001295794">
    <property type="component" value="Unassembled WGS sequence"/>
</dbReference>
<reference evidence="2" key="1">
    <citation type="submission" date="2023-11" db="EMBL/GenBank/DDBJ databases">
        <authorList>
            <person name="De Vega J J."/>
            <person name="De Vega J J."/>
        </authorList>
    </citation>
    <scope>NUCLEOTIDE SEQUENCE</scope>
</reference>
<evidence type="ECO:0000256" key="1">
    <source>
        <dbReference type="SAM" id="MobiDB-lite"/>
    </source>
</evidence>
<organism evidence="2 3">
    <name type="scientific">Mycena citricolor</name>
    <dbReference type="NCBI Taxonomy" id="2018698"/>
    <lineage>
        <taxon>Eukaryota</taxon>
        <taxon>Fungi</taxon>
        <taxon>Dikarya</taxon>
        <taxon>Basidiomycota</taxon>
        <taxon>Agaricomycotina</taxon>
        <taxon>Agaricomycetes</taxon>
        <taxon>Agaricomycetidae</taxon>
        <taxon>Agaricales</taxon>
        <taxon>Marasmiineae</taxon>
        <taxon>Mycenaceae</taxon>
        <taxon>Mycena</taxon>
    </lineage>
</organism>
<dbReference type="EMBL" id="CAVNYO010000405">
    <property type="protein sequence ID" value="CAK5276204.1"/>
    <property type="molecule type" value="Genomic_DNA"/>
</dbReference>
<accession>A0AAD2K321</accession>
<proteinExistence type="predicted"/>
<protein>
    <submittedName>
        <fullName evidence="2">Uncharacterized protein</fullName>
    </submittedName>
</protein>
<evidence type="ECO:0000313" key="2">
    <source>
        <dbReference type="EMBL" id="CAK5276204.1"/>
    </source>
</evidence>
<keyword evidence="3" id="KW-1185">Reference proteome</keyword>
<evidence type="ECO:0000313" key="3">
    <source>
        <dbReference type="Proteomes" id="UP001295794"/>
    </source>
</evidence>
<dbReference type="AlphaFoldDB" id="A0AAD2K321"/>
<name>A0AAD2K321_9AGAR</name>
<feature type="compositionally biased region" description="Polar residues" evidence="1">
    <location>
        <begin position="7"/>
        <end position="18"/>
    </location>
</feature>
<sequence>MPDQKQSHQSLTQSQALFSTLPAPKRYQMWPTHRHSREPLNHSSRNVWRQFSSLWKRDQTFQKTNKRRCKTSLPVTLMSLHYPYRRYCRWRARHMRQRSQPTTSSVRRYIRNQ</sequence>
<gene>
    <name evidence="2" type="ORF">MYCIT1_LOCUS24320</name>
</gene>
<feature type="region of interest" description="Disordered" evidence="1">
    <location>
        <begin position="1"/>
        <end position="20"/>
    </location>
</feature>
<comment type="caution">
    <text evidence="2">The sequence shown here is derived from an EMBL/GenBank/DDBJ whole genome shotgun (WGS) entry which is preliminary data.</text>
</comment>